<comment type="similarity">
    <text evidence="1">Belongs to the UPF0065 (bug) family.</text>
</comment>
<evidence type="ECO:0000256" key="3">
    <source>
        <dbReference type="SAM" id="SignalP"/>
    </source>
</evidence>
<evidence type="ECO:0000313" key="5">
    <source>
        <dbReference type="Proteomes" id="UP000274033"/>
    </source>
</evidence>
<evidence type="ECO:0000256" key="1">
    <source>
        <dbReference type="ARBA" id="ARBA00006987"/>
    </source>
</evidence>
<keyword evidence="5" id="KW-1185">Reference proteome</keyword>
<comment type="caution">
    <text evidence="4">The sequence shown here is derived from an EMBL/GenBank/DDBJ whole genome shotgun (WGS) entry which is preliminary data.</text>
</comment>
<feature type="chain" id="PRO_5039606514" description="Tripartite tricarboxylate transporter substrate binding protein" evidence="3">
    <location>
        <begin position="19"/>
        <end position="346"/>
    </location>
</feature>
<evidence type="ECO:0000256" key="2">
    <source>
        <dbReference type="SAM" id="MobiDB-lite"/>
    </source>
</evidence>
<gene>
    <name evidence="4" type="ORF">EBB45_00200</name>
</gene>
<dbReference type="CDD" id="cd07012">
    <property type="entry name" value="PBP2_Bug_TTT"/>
    <property type="match status" value="1"/>
</dbReference>
<feature type="region of interest" description="Disordered" evidence="2">
    <location>
        <begin position="26"/>
        <end position="47"/>
    </location>
</feature>
<proteinExistence type="inferred from homology"/>
<accession>A0A3N9UJ50</accession>
<sequence length="346" mass="36925">MMKKVLFLLMGLLVFVLAACSGGGTTKPATENEDTKEVTAEGSGETASADIDWPKETIRFIVPFNAGGGTDLAARALQPYLEDELGVSVVVENVTGGGGWIGWGELANAKPDGYTLGYMVFPNIFTGYLNPTAGRTETLDSYEFLISHHEDSGLIAVRGDDDRFNTIEEFIKYAQENELASSSGGVGSSPHFAGVQLNDQLDTKLRFVHGNGGAEAITQLLGGHIDVAIIDYPASKELIKSGEIKVLATLGNDQNPNLPDVPSVNEAMGSNVAKLLSRGIAGPKGMDPAIVEKLTTAIENAMNNPEHKAKIEEMGMKIDGMNGEEYLQSLQEQEAAMKGVIDLFGW</sequence>
<evidence type="ECO:0008006" key="6">
    <source>
        <dbReference type="Google" id="ProtNLM"/>
    </source>
</evidence>
<dbReference type="SUPFAM" id="SSF53850">
    <property type="entry name" value="Periplasmic binding protein-like II"/>
    <property type="match status" value="1"/>
</dbReference>
<protein>
    <recommendedName>
        <fullName evidence="6">Tripartite tricarboxylate transporter substrate binding protein</fullName>
    </recommendedName>
</protein>
<name>A0A3N9UJ50_9BACI</name>
<feature type="signal peptide" evidence="3">
    <location>
        <begin position="1"/>
        <end position="18"/>
    </location>
</feature>
<reference evidence="4 5" key="1">
    <citation type="journal article" date="2013" name="J. Microbiol.">
        <title>Lysinibacillus chungkukjangi sp. nov., isolated from Chungkukjang, Korean fermented soybean food.</title>
        <authorList>
            <person name="Kim S.J."/>
            <person name="Jang Y.H."/>
            <person name="Hamada M."/>
            <person name="Ahn J.H."/>
            <person name="Weon H.Y."/>
            <person name="Suzuki K."/>
            <person name="Whang K.S."/>
            <person name="Kwon S.W."/>
        </authorList>
    </citation>
    <scope>NUCLEOTIDE SEQUENCE [LARGE SCALE GENOMIC DNA]</scope>
    <source>
        <strain evidence="4 5">MCCC 1A12701</strain>
    </source>
</reference>
<organism evidence="4 5">
    <name type="scientific">Lysinibacillus composti</name>
    <dbReference type="NCBI Taxonomy" id="720633"/>
    <lineage>
        <taxon>Bacteria</taxon>
        <taxon>Bacillati</taxon>
        <taxon>Bacillota</taxon>
        <taxon>Bacilli</taxon>
        <taxon>Bacillales</taxon>
        <taxon>Bacillaceae</taxon>
        <taxon>Lysinibacillus</taxon>
    </lineage>
</organism>
<dbReference type="EMBL" id="RRCT01000001">
    <property type="protein sequence ID" value="RQW76014.1"/>
    <property type="molecule type" value="Genomic_DNA"/>
</dbReference>
<dbReference type="PANTHER" id="PTHR42928">
    <property type="entry name" value="TRICARBOXYLATE-BINDING PROTEIN"/>
    <property type="match status" value="1"/>
</dbReference>
<dbReference type="Proteomes" id="UP000274033">
    <property type="component" value="Unassembled WGS sequence"/>
</dbReference>
<dbReference type="AlphaFoldDB" id="A0A3N9UJ50"/>
<keyword evidence="3" id="KW-0732">Signal</keyword>
<dbReference type="InterPro" id="IPR005064">
    <property type="entry name" value="BUG"/>
</dbReference>
<dbReference type="PIRSF" id="PIRSF017082">
    <property type="entry name" value="YflP"/>
    <property type="match status" value="1"/>
</dbReference>
<evidence type="ECO:0000313" key="4">
    <source>
        <dbReference type="EMBL" id="RQW76014.1"/>
    </source>
</evidence>
<dbReference type="InterPro" id="IPR042100">
    <property type="entry name" value="Bug_dom1"/>
</dbReference>
<dbReference type="Pfam" id="PF03401">
    <property type="entry name" value="TctC"/>
    <property type="match status" value="1"/>
</dbReference>
<dbReference type="PANTHER" id="PTHR42928:SF5">
    <property type="entry name" value="BLR1237 PROTEIN"/>
    <property type="match status" value="1"/>
</dbReference>
<dbReference type="Gene3D" id="3.40.190.10">
    <property type="entry name" value="Periplasmic binding protein-like II"/>
    <property type="match status" value="1"/>
</dbReference>
<dbReference type="PROSITE" id="PS51257">
    <property type="entry name" value="PROKAR_LIPOPROTEIN"/>
    <property type="match status" value="1"/>
</dbReference>
<dbReference type="Gene3D" id="3.40.190.150">
    <property type="entry name" value="Bordetella uptake gene, domain 1"/>
    <property type="match status" value="1"/>
</dbReference>